<comment type="caution">
    <text evidence="11">The sequence shown here is derived from an EMBL/GenBank/DDBJ whole genome shotgun (WGS) entry which is preliminary data.</text>
</comment>
<dbReference type="Gene3D" id="1.25.40.20">
    <property type="entry name" value="Ankyrin repeat-containing domain"/>
    <property type="match status" value="1"/>
</dbReference>
<evidence type="ECO:0000256" key="8">
    <source>
        <dbReference type="PROSITE-ProRule" id="PRU00023"/>
    </source>
</evidence>
<evidence type="ECO:0000256" key="7">
    <source>
        <dbReference type="ARBA" id="ARBA00037107"/>
    </source>
</evidence>
<keyword evidence="6" id="KW-0143">Chaperone</keyword>
<evidence type="ECO:0000259" key="10">
    <source>
        <dbReference type="Pfam" id="PF11904"/>
    </source>
</evidence>
<evidence type="ECO:0000313" key="11">
    <source>
        <dbReference type="EMBL" id="KAK8938858.1"/>
    </source>
</evidence>
<organism evidence="11 12">
    <name type="scientific">Platanthera zijinensis</name>
    <dbReference type="NCBI Taxonomy" id="2320716"/>
    <lineage>
        <taxon>Eukaryota</taxon>
        <taxon>Viridiplantae</taxon>
        <taxon>Streptophyta</taxon>
        <taxon>Embryophyta</taxon>
        <taxon>Tracheophyta</taxon>
        <taxon>Spermatophyta</taxon>
        <taxon>Magnoliopsida</taxon>
        <taxon>Liliopsida</taxon>
        <taxon>Asparagales</taxon>
        <taxon>Orchidaceae</taxon>
        <taxon>Orchidoideae</taxon>
        <taxon>Orchideae</taxon>
        <taxon>Orchidinae</taxon>
        <taxon>Platanthera</taxon>
    </lineage>
</organism>
<keyword evidence="5" id="KW-0472">Membrane</keyword>
<evidence type="ECO:0000313" key="12">
    <source>
        <dbReference type="Proteomes" id="UP001418222"/>
    </source>
</evidence>
<dbReference type="EMBL" id="JBBWWQ010000009">
    <property type="protein sequence ID" value="KAK8938858.1"/>
    <property type="molecule type" value="Genomic_DNA"/>
</dbReference>
<keyword evidence="3" id="KW-0256">Endoplasmic reticulum</keyword>
<feature type="compositionally biased region" description="Basic residues" evidence="9">
    <location>
        <begin position="615"/>
        <end position="631"/>
    </location>
</feature>
<feature type="compositionally biased region" description="Polar residues" evidence="9">
    <location>
        <begin position="633"/>
        <end position="644"/>
    </location>
</feature>
<name>A0AAP0BGX3_9ASPA</name>
<comment type="function">
    <text evidence="7">Acts as a molecular chaperone for G protein-coupled receptors, regulating their biogenesis and exit from the ER.</text>
</comment>
<comment type="subcellular location">
    <subcellularLocation>
        <location evidence="1">Endoplasmic reticulum membrane</location>
    </subcellularLocation>
</comment>
<feature type="domain" description="Ankyrin repeat" evidence="10">
    <location>
        <begin position="184"/>
        <end position="608"/>
    </location>
</feature>
<dbReference type="InterPro" id="IPR021832">
    <property type="entry name" value="ANKRD13"/>
</dbReference>
<dbReference type="PROSITE" id="PS50088">
    <property type="entry name" value="ANK_REPEAT"/>
    <property type="match status" value="1"/>
</dbReference>
<proteinExistence type="predicted"/>
<dbReference type="Pfam" id="PF11904">
    <property type="entry name" value="ANKRD13_C"/>
    <property type="match status" value="1"/>
</dbReference>
<feature type="region of interest" description="Disordered" evidence="9">
    <location>
        <begin position="546"/>
        <end position="568"/>
    </location>
</feature>
<dbReference type="SUPFAM" id="SSF48403">
    <property type="entry name" value="Ankyrin repeat"/>
    <property type="match status" value="1"/>
</dbReference>
<evidence type="ECO:0000256" key="6">
    <source>
        <dbReference type="ARBA" id="ARBA00023186"/>
    </source>
</evidence>
<evidence type="ECO:0000256" key="5">
    <source>
        <dbReference type="ARBA" id="ARBA00023136"/>
    </source>
</evidence>
<evidence type="ECO:0000256" key="4">
    <source>
        <dbReference type="ARBA" id="ARBA00023043"/>
    </source>
</evidence>
<dbReference type="InterPro" id="IPR055285">
    <property type="entry name" value="ANKRD13_C"/>
</dbReference>
<dbReference type="AlphaFoldDB" id="A0AAP0BGX3"/>
<evidence type="ECO:0000256" key="9">
    <source>
        <dbReference type="SAM" id="MobiDB-lite"/>
    </source>
</evidence>
<keyword evidence="12" id="KW-1185">Reference proteome</keyword>
<accession>A0AAP0BGX3</accession>
<feature type="region of interest" description="Disordered" evidence="9">
    <location>
        <begin position="354"/>
        <end position="380"/>
    </location>
</feature>
<feature type="region of interest" description="Disordered" evidence="9">
    <location>
        <begin position="612"/>
        <end position="644"/>
    </location>
</feature>
<dbReference type="InterPro" id="IPR036770">
    <property type="entry name" value="Ankyrin_rpt-contain_sf"/>
</dbReference>
<evidence type="ECO:0000256" key="1">
    <source>
        <dbReference type="ARBA" id="ARBA00004586"/>
    </source>
</evidence>
<keyword evidence="2" id="KW-0677">Repeat</keyword>
<feature type="compositionally biased region" description="Basic and acidic residues" evidence="9">
    <location>
        <begin position="423"/>
        <end position="445"/>
    </location>
</feature>
<dbReference type="PANTHER" id="PTHR12447:SF25">
    <property type="entry name" value="ANKYRIN REPEAT DOMAIN-CONTAINING PROTEIN 13C"/>
    <property type="match status" value="1"/>
</dbReference>
<feature type="region of interest" description="Disordered" evidence="9">
    <location>
        <begin position="398"/>
        <end position="461"/>
    </location>
</feature>
<sequence>MEDLSKYSHSPAHLAVARRDHVGLRKLVSTLPPLPKAREVNTEEESISAELIADAVSAVIDNRDVPFRETPLHLAVRLRDPISAEILMSAGADWSLQNEQGWSALQEAVCTREDTIAMIIARHYQPLAWAKWCRRLPRIISSISRIRDFYMEITFHFESSVIPFIGRIAPSDTYRIWKQGSRLRADMTLAGFDSFKIQRSDQTFLFLGDGVSGEQFNPPLPPGSLIVLSHKEREITNALEGAGNKPTEAEVAHEVALMSQTNMYRPGIDVTQAELVSHLNWRRQERVEMVGSWKARVYDMLHVMVSVKSRRVPGAMTDEELFSADNDERLANGVENDELDDVLTAEERIQLDSALRMGSSEGFEEDEVNGSSDFMEGTESVHSKERRSWFGWNNKRAVKNNGGEDVDDQKIPKRSSKSALENGNHKTESAREELGDIKRGKEKSNYKKKKSGVTSESNKHESEYKKGLRPVLWLTPDFPLQTSELLPLLDILANKVKAIRRLRELLTTKLPHGTFPVKMAIPIVPTIRVVITFTKFEDLNPSSDEFATPLSSPTHFQDNNNNKAKATESSGSWYSWVRGSRAGQSSEESESKNWRDEADPFSIPPNYTWVDANEKKRRMKAKKARNKRLSGRKPTSSRSGMVINSPTDSRIRRVELRDRSETRGCLPHVFSIMCIVAAWMPFCCFKMAGR</sequence>
<evidence type="ECO:0000256" key="3">
    <source>
        <dbReference type="ARBA" id="ARBA00022824"/>
    </source>
</evidence>
<dbReference type="GO" id="GO:0005789">
    <property type="term" value="C:endoplasmic reticulum membrane"/>
    <property type="evidence" value="ECO:0007669"/>
    <property type="project" value="UniProtKB-SubCell"/>
</dbReference>
<keyword evidence="4 8" id="KW-0040">ANK repeat</keyword>
<dbReference type="Pfam" id="PF00023">
    <property type="entry name" value="Ank"/>
    <property type="match status" value="1"/>
</dbReference>
<dbReference type="InterPro" id="IPR002110">
    <property type="entry name" value="Ankyrin_rpt"/>
</dbReference>
<feature type="repeat" description="ANK" evidence="8">
    <location>
        <begin position="67"/>
        <end position="99"/>
    </location>
</feature>
<dbReference type="PANTHER" id="PTHR12447">
    <property type="entry name" value="ANKYRIN REPEAT DOMAIN-CONTAINING PROTEIN 13"/>
    <property type="match status" value="1"/>
</dbReference>
<reference evidence="11 12" key="1">
    <citation type="journal article" date="2022" name="Nat. Plants">
        <title>Genomes of leafy and leafless Platanthera orchids illuminate the evolution of mycoheterotrophy.</title>
        <authorList>
            <person name="Li M.H."/>
            <person name="Liu K.W."/>
            <person name="Li Z."/>
            <person name="Lu H.C."/>
            <person name="Ye Q.L."/>
            <person name="Zhang D."/>
            <person name="Wang J.Y."/>
            <person name="Li Y.F."/>
            <person name="Zhong Z.M."/>
            <person name="Liu X."/>
            <person name="Yu X."/>
            <person name="Liu D.K."/>
            <person name="Tu X.D."/>
            <person name="Liu B."/>
            <person name="Hao Y."/>
            <person name="Liao X.Y."/>
            <person name="Jiang Y.T."/>
            <person name="Sun W.H."/>
            <person name="Chen J."/>
            <person name="Chen Y.Q."/>
            <person name="Ai Y."/>
            <person name="Zhai J.W."/>
            <person name="Wu S.S."/>
            <person name="Zhou Z."/>
            <person name="Hsiao Y.Y."/>
            <person name="Wu W.L."/>
            <person name="Chen Y.Y."/>
            <person name="Lin Y.F."/>
            <person name="Hsu J.L."/>
            <person name="Li C.Y."/>
            <person name="Wang Z.W."/>
            <person name="Zhao X."/>
            <person name="Zhong W.Y."/>
            <person name="Ma X.K."/>
            <person name="Ma L."/>
            <person name="Huang J."/>
            <person name="Chen G.Z."/>
            <person name="Huang M.Z."/>
            <person name="Huang L."/>
            <person name="Peng D.H."/>
            <person name="Luo Y.B."/>
            <person name="Zou S.Q."/>
            <person name="Chen S.P."/>
            <person name="Lan S."/>
            <person name="Tsai W.C."/>
            <person name="Van de Peer Y."/>
            <person name="Liu Z.J."/>
        </authorList>
    </citation>
    <scope>NUCLEOTIDE SEQUENCE [LARGE SCALE GENOMIC DNA]</scope>
    <source>
        <strain evidence="11">Lor287</strain>
    </source>
</reference>
<evidence type="ECO:0000256" key="2">
    <source>
        <dbReference type="ARBA" id="ARBA00022737"/>
    </source>
</evidence>
<protein>
    <recommendedName>
        <fullName evidence="10">Ankyrin repeat domain-containing protein</fullName>
    </recommendedName>
</protein>
<gene>
    <name evidence="11" type="ORF">KSP39_PZI011265</name>
</gene>
<dbReference type="Proteomes" id="UP001418222">
    <property type="component" value="Unassembled WGS sequence"/>
</dbReference>